<dbReference type="EMBL" id="QOVM01000001">
    <property type="protein sequence ID" value="RXG24378.1"/>
    <property type="molecule type" value="Genomic_DNA"/>
</dbReference>
<sequence>MYYKFSIFIILAFLVSSCGSNKVLGVRDFSVKNIERIELDNQAFEITFEVNELNHNTQLEYLYFDNQKSAVVNYSENKFSAKFAPSKINSEDRILSVNRAEEAKNTLPQLPVKPPLEIEKSEALLSYIIESEIKYKVLDLKSEL</sequence>
<organism evidence="1 2">
    <name type="scientific">Leeuwenhoekiella aequorea</name>
    <dbReference type="NCBI Taxonomy" id="283736"/>
    <lineage>
        <taxon>Bacteria</taxon>
        <taxon>Pseudomonadati</taxon>
        <taxon>Bacteroidota</taxon>
        <taxon>Flavobacteriia</taxon>
        <taxon>Flavobacteriales</taxon>
        <taxon>Flavobacteriaceae</taxon>
        <taxon>Leeuwenhoekiella</taxon>
    </lineage>
</organism>
<evidence type="ECO:0000313" key="1">
    <source>
        <dbReference type="EMBL" id="RXG24378.1"/>
    </source>
</evidence>
<proteinExistence type="predicted"/>
<accession>A0A4Q0PCT4</accession>
<evidence type="ECO:0000313" key="2">
    <source>
        <dbReference type="Proteomes" id="UP000289238"/>
    </source>
</evidence>
<dbReference type="AlphaFoldDB" id="A0A4Q0PCT4"/>
<dbReference type="PROSITE" id="PS51257">
    <property type="entry name" value="PROKAR_LIPOPROTEIN"/>
    <property type="match status" value="1"/>
</dbReference>
<protein>
    <recommendedName>
        <fullName evidence="3">Lipoprotein</fullName>
    </recommendedName>
</protein>
<gene>
    <name evidence="1" type="ORF">DSM00_166</name>
</gene>
<reference evidence="1 2" key="1">
    <citation type="submission" date="2018-07" db="EMBL/GenBank/DDBJ databases">
        <title>Leeuwenhoekiella genomics.</title>
        <authorList>
            <person name="Tahon G."/>
            <person name="Willems A."/>
        </authorList>
    </citation>
    <scope>NUCLEOTIDE SEQUENCE [LARGE SCALE GENOMIC DNA]</scope>
    <source>
        <strain evidence="1 2">LMG 22550</strain>
    </source>
</reference>
<dbReference type="OrthoDB" id="1446579at2"/>
<dbReference type="Proteomes" id="UP000289238">
    <property type="component" value="Unassembled WGS sequence"/>
</dbReference>
<comment type="caution">
    <text evidence="1">The sequence shown here is derived from an EMBL/GenBank/DDBJ whole genome shotgun (WGS) entry which is preliminary data.</text>
</comment>
<name>A0A4Q0PCT4_9FLAO</name>
<evidence type="ECO:0008006" key="3">
    <source>
        <dbReference type="Google" id="ProtNLM"/>
    </source>
</evidence>
<dbReference type="RefSeq" id="WP_128756123.1">
    <property type="nucleotide sequence ID" value="NZ_QOVM01000001.1"/>
</dbReference>
<keyword evidence="2" id="KW-1185">Reference proteome</keyword>